<organism evidence="2 3">
    <name type="scientific">Staurois parvus</name>
    <dbReference type="NCBI Taxonomy" id="386267"/>
    <lineage>
        <taxon>Eukaryota</taxon>
        <taxon>Metazoa</taxon>
        <taxon>Chordata</taxon>
        <taxon>Craniata</taxon>
        <taxon>Vertebrata</taxon>
        <taxon>Euteleostomi</taxon>
        <taxon>Amphibia</taxon>
        <taxon>Batrachia</taxon>
        <taxon>Anura</taxon>
        <taxon>Neobatrachia</taxon>
        <taxon>Ranoidea</taxon>
        <taxon>Ranidae</taxon>
        <taxon>Staurois</taxon>
    </lineage>
</organism>
<evidence type="ECO:0000313" key="3">
    <source>
        <dbReference type="Proteomes" id="UP001162483"/>
    </source>
</evidence>
<feature type="region of interest" description="Disordered" evidence="1">
    <location>
        <begin position="17"/>
        <end position="49"/>
    </location>
</feature>
<dbReference type="EMBL" id="CATNWA010006877">
    <property type="protein sequence ID" value="CAI9553011.1"/>
    <property type="molecule type" value="Genomic_DNA"/>
</dbReference>
<protein>
    <submittedName>
        <fullName evidence="2">Uncharacterized protein</fullName>
    </submittedName>
</protein>
<reference evidence="2" key="1">
    <citation type="submission" date="2023-05" db="EMBL/GenBank/DDBJ databases">
        <authorList>
            <person name="Stuckert A."/>
        </authorList>
    </citation>
    <scope>NUCLEOTIDE SEQUENCE</scope>
</reference>
<dbReference type="Proteomes" id="UP001162483">
    <property type="component" value="Unassembled WGS sequence"/>
</dbReference>
<keyword evidence="3" id="KW-1185">Reference proteome</keyword>
<feature type="non-terminal residue" evidence="2">
    <location>
        <position position="49"/>
    </location>
</feature>
<sequence length="49" mass="5576">MNLVNVTFTTFKFPASSIPRTSQRRRDRNPEDRCRHPSVDIARDTAGGT</sequence>
<gene>
    <name evidence="2" type="ORF">SPARVUS_LOCUS3967697</name>
</gene>
<feature type="compositionally biased region" description="Basic and acidic residues" evidence="1">
    <location>
        <begin position="28"/>
        <end position="43"/>
    </location>
</feature>
<name>A0ABN9BZU4_9NEOB</name>
<evidence type="ECO:0000313" key="2">
    <source>
        <dbReference type="EMBL" id="CAI9553011.1"/>
    </source>
</evidence>
<proteinExistence type="predicted"/>
<comment type="caution">
    <text evidence="2">The sequence shown here is derived from an EMBL/GenBank/DDBJ whole genome shotgun (WGS) entry which is preliminary data.</text>
</comment>
<evidence type="ECO:0000256" key="1">
    <source>
        <dbReference type="SAM" id="MobiDB-lite"/>
    </source>
</evidence>
<accession>A0ABN9BZU4</accession>